<dbReference type="Proteomes" id="UP000326458">
    <property type="component" value="Unassembled WGS sequence"/>
</dbReference>
<feature type="domain" description="FERM" evidence="1">
    <location>
        <begin position="1"/>
        <end position="98"/>
    </location>
</feature>
<dbReference type="PROSITE" id="PS50057">
    <property type="entry name" value="FERM_3"/>
    <property type="match status" value="1"/>
</dbReference>
<keyword evidence="3" id="KW-1185">Reference proteome</keyword>
<accession>A0A5N3UPZ5</accession>
<dbReference type="GO" id="GO:0035332">
    <property type="term" value="P:positive regulation of hippo signaling"/>
    <property type="evidence" value="ECO:0007669"/>
    <property type="project" value="TreeGrafter"/>
</dbReference>
<evidence type="ECO:0000259" key="1">
    <source>
        <dbReference type="PROSITE" id="PS50057"/>
    </source>
</evidence>
<dbReference type="Pfam" id="PF09380">
    <property type="entry name" value="FERM_C"/>
    <property type="match status" value="1"/>
</dbReference>
<gene>
    <name evidence="2" type="ORF">FD754_024433</name>
</gene>
<name>A0A5N3UPZ5_MUNMU</name>
<comment type="caution">
    <text evidence="2">The sequence shown here is derived from an EMBL/GenBank/DDBJ whole genome shotgun (WGS) entry which is preliminary data.</text>
</comment>
<dbReference type="InterPro" id="IPR018980">
    <property type="entry name" value="FERM_PH-like_C"/>
</dbReference>
<organism evidence="2 3">
    <name type="scientific">Muntiacus muntjak</name>
    <name type="common">Barking deer</name>
    <name type="synonym">Indian muntjac</name>
    <dbReference type="NCBI Taxonomy" id="9888"/>
    <lineage>
        <taxon>Eukaryota</taxon>
        <taxon>Metazoa</taxon>
        <taxon>Chordata</taxon>
        <taxon>Craniata</taxon>
        <taxon>Vertebrata</taxon>
        <taxon>Euteleostomi</taxon>
        <taxon>Mammalia</taxon>
        <taxon>Eutheria</taxon>
        <taxon>Laurasiatheria</taxon>
        <taxon>Artiodactyla</taxon>
        <taxon>Ruminantia</taxon>
        <taxon>Pecora</taxon>
        <taxon>Cervidae</taxon>
        <taxon>Muntiacinae</taxon>
        <taxon>Muntiacus</taxon>
    </lineage>
</organism>
<dbReference type="AlphaFoldDB" id="A0A5N3UPZ5"/>
<proteinExistence type="predicted"/>
<dbReference type="InterPro" id="IPR047145">
    <property type="entry name" value="FRMD6-like"/>
</dbReference>
<dbReference type="SUPFAM" id="SSF50729">
    <property type="entry name" value="PH domain-like"/>
    <property type="match status" value="1"/>
</dbReference>
<sequence>MGRGSVPTDKKEDQPTVILGLTLRGVQVFQEVNRTPQLLYDFPWPHVEKLAFLGEKFELWPHGQPAARRLVFRTGCAWRSRHLLRLLRTSHQLHLGLQQARQQLQQLEEAEGGRHPRPARRTCTPALCACACVRAPKLRRDSPWGREDKAG</sequence>
<dbReference type="EMBL" id="VCEA01003569">
    <property type="protein sequence ID" value="KAB0338641.1"/>
    <property type="molecule type" value="Genomic_DNA"/>
</dbReference>
<dbReference type="InterPro" id="IPR011993">
    <property type="entry name" value="PH-like_dom_sf"/>
</dbReference>
<dbReference type="PANTHER" id="PTHR13429:SF7">
    <property type="entry name" value="FERM DOMAIN-CONTAINING PROTEIN 1"/>
    <property type="match status" value="1"/>
</dbReference>
<dbReference type="GO" id="GO:0098592">
    <property type="term" value="C:cytoplasmic side of apical plasma membrane"/>
    <property type="evidence" value="ECO:0007669"/>
    <property type="project" value="TreeGrafter"/>
</dbReference>
<dbReference type="SMART" id="SM01196">
    <property type="entry name" value="FERM_C"/>
    <property type="match status" value="1"/>
</dbReference>
<dbReference type="Gene3D" id="2.30.29.30">
    <property type="entry name" value="Pleckstrin-homology domain (PH domain)/Phosphotyrosine-binding domain (PTB)"/>
    <property type="match status" value="1"/>
</dbReference>
<evidence type="ECO:0000313" key="2">
    <source>
        <dbReference type="EMBL" id="KAB0338641.1"/>
    </source>
</evidence>
<reference evidence="2 3" key="1">
    <citation type="submission" date="2019-06" db="EMBL/GenBank/DDBJ databases">
        <title>Discovery of a novel chromosome fission-fusion reversal in muntjac.</title>
        <authorList>
            <person name="Mudd A.B."/>
            <person name="Bredeson J.V."/>
            <person name="Baum R."/>
            <person name="Hockemeyer D."/>
            <person name="Rokhsar D.S."/>
        </authorList>
    </citation>
    <scope>NUCLEOTIDE SEQUENCE [LARGE SCALE GENOMIC DNA]</scope>
    <source>
        <strain evidence="2">UTSW_UCB_Mm</strain>
        <tissue evidence="2">Fibroblast cell line</tissue>
    </source>
</reference>
<dbReference type="InterPro" id="IPR000299">
    <property type="entry name" value="FERM_domain"/>
</dbReference>
<protein>
    <recommendedName>
        <fullName evidence="1">FERM domain-containing protein</fullName>
    </recommendedName>
</protein>
<dbReference type="PANTHER" id="PTHR13429">
    <property type="entry name" value="FERM DOMAIN (PROTEIN4.1-EZRIN-RADIXIN-MOESIN) FAMILY"/>
    <property type="match status" value="1"/>
</dbReference>
<evidence type="ECO:0000313" key="3">
    <source>
        <dbReference type="Proteomes" id="UP000326458"/>
    </source>
</evidence>